<feature type="domain" description="Ferrous iron transport protein B C-terminal" evidence="1">
    <location>
        <begin position="3"/>
        <end position="40"/>
    </location>
</feature>
<gene>
    <name evidence="2" type="ORF">DKM28_12865</name>
    <name evidence="3" type="ORF">FQU78_17080</name>
</gene>
<proteinExistence type="predicted"/>
<evidence type="ECO:0000313" key="2">
    <source>
        <dbReference type="EMBL" id="QCR16777.1"/>
    </source>
</evidence>
<dbReference type="EMBL" id="CP029709">
    <property type="protein sequence ID" value="QCR16777.1"/>
    <property type="molecule type" value="Genomic_DNA"/>
</dbReference>
<sequence length="55" mass="5931">MSLYLGYLAASVLPGEAPTFILEMPPLRVPKLSNIAVKTYGTSLKSCPSLCWQAC</sequence>
<dbReference type="RefSeq" id="WP_080925801.1">
    <property type="nucleotide sequence ID" value="NZ_AP019780.1"/>
</dbReference>
<evidence type="ECO:0000313" key="4">
    <source>
        <dbReference type="Proteomes" id="UP000300067"/>
    </source>
</evidence>
<evidence type="ECO:0000313" key="5">
    <source>
        <dbReference type="Proteomes" id="UP000467371"/>
    </source>
</evidence>
<name>A0A4P8QYD2_METMZ</name>
<dbReference type="Proteomes" id="UP000300067">
    <property type="component" value="Chromosome"/>
</dbReference>
<dbReference type="EMBL" id="CP042908">
    <property type="protein sequence ID" value="QIB92518.1"/>
    <property type="molecule type" value="Genomic_DNA"/>
</dbReference>
<dbReference type="Proteomes" id="UP000467371">
    <property type="component" value="Chromosome"/>
</dbReference>
<dbReference type="GO" id="GO:0015093">
    <property type="term" value="F:ferrous iron transmembrane transporter activity"/>
    <property type="evidence" value="ECO:0007669"/>
    <property type="project" value="InterPro"/>
</dbReference>
<accession>A0A4P8QYD2</accession>
<dbReference type="Pfam" id="PF07664">
    <property type="entry name" value="FeoB_C"/>
    <property type="match status" value="1"/>
</dbReference>
<reference evidence="2 4" key="1">
    <citation type="submission" date="2018-05" db="EMBL/GenBank/DDBJ databases">
        <title>Methanosarcina gilichinskyana sp. nov., a novel methanogenic archaeon isolated from Holocene permafrost, North East Russia.</title>
        <authorList>
            <person name="Oshurkova V."/>
            <person name="Meer M."/>
            <person name="Bochkareva O."/>
            <person name="Shcherbakova V."/>
        </authorList>
    </citation>
    <scope>NUCLEOTIDE SEQUENCE [LARGE SCALE GENOMIC DNA]</scope>
    <source>
        <strain evidence="2 4">JL01</strain>
    </source>
</reference>
<reference evidence="3 5" key="2">
    <citation type="journal article" date="2020" name="Environ. Microbiol. Rep.">
        <title>Redox cycling of Fe(II) and Fe(III) in magnetite accelerates aceticlastic methanogenesis by Methanosarcina mazei.</title>
        <authorList>
            <person name="Wang H."/>
            <person name="Byrne J.M."/>
            <person name="Liu P."/>
            <person name="Liu J."/>
            <person name="Dong X."/>
            <person name="Lu Y."/>
        </authorList>
    </citation>
    <scope>NUCLEOTIDE SEQUENCE [LARGE SCALE GENOMIC DNA]</scope>
    <source>
        <strain evidence="5">zm-15</strain>
        <strain evidence="3">Zm-15</strain>
    </source>
</reference>
<evidence type="ECO:0000313" key="3">
    <source>
        <dbReference type="EMBL" id="QIB92518.1"/>
    </source>
</evidence>
<protein>
    <recommendedName>
        <fullName evidence="1">Ferrous iron transport protein B C-terminal domain-containing protein</fullName>
    </recommendedName>
</protein>
<dbReference type="AlphaFoldDB" id="A0A4P8QYD2"/>
<organism evidence="2 4">
    <name type="scientific">Methanosarcina mazei</name>
    <name type="common">Methanosarcina frisia</name>
    <dbReference type="NCBI Taxonomy" id="2209"/>
    <lineage>
        <taxon>Archaea</taxon>
        <taxon>Methanobacteriati</taxon>
        <taxon>Methanobacteriota</taxon>
        <taxon>Stenosarchaea group</taxon>
        <taxon>Methanomicrobia</taxon>
        <taxon>Methanosarcinales</taxon>
        <taxon>Methanosarcinaceae</taxon>
        <taxon>Methanosarcina</taxon>
    </lineage>
</organism>
<dbReference type="InterPro" id="IPR011640">
    <property type="entry name" value="Fe2_transport_prot_B_C"/>
</dbReference>
<dbReference type="GO" id="GO:0016020">
    <property type="term" value="C:membrane"/>
    <property type="evidence" value="ECO:0007669"/>
    <property type="project" value="InterPro"/>
</dbReference>
<dbReference type="GeneID" id="31593224"/>
<evidence type="ECO:0000259" key="1">
    <source>
        <dbReference type="Pfam" id="PF07664"/>
    </source>
</evidence>